<dbReference type="InterPro" id="IPR010982">
    <property type="entry name" value="Lambda_DNA-bd_dom_sf"/>
</dbReference>
<dbReference type="HOGENOM" id="CLU_2070937_0_0_4"/>
<dbReference type="Gene3D" id="1.10.260.40">
    <property type="entry name" value="lambda repressor-like DNA-binding domains"/>
    <property type="match status" value="1"/>
</dbReference>
<dbReference type="eggNOG" id="COG1426">
    <property type="taxonomic scope" value="Bacteria"/>
</dbReference>
<evidence type="ECO:0000313" key="1">
    <source>
        <dbReference type="EMBL" id="ACB44325.1"/>
    </source>
</evidence>
<dbReference type="AlphaFoldDB" id="B1XVE8"/>
<evidence type="ECO:0008006" key="2">
    <source>
        <dbReference type="Google" id="ProtNLM"/>
    </source>
</evidence>
<dbReference type="GO" id="GO:0003677">
    <property type="term" value="F:DNA binding"/>
    <property type="evidence" value="ECO:0007669"/>
    <property type="project" value="InterPro"/>
</dbReference>
<organism evidence="1">
    <name type="scientific">Polynucleobacter necessarius subsp. necessarius (strain STIR1)</name>
    <dbReference type="NCBI Taxonomy" id="452638"/>
    <lineage>
        <taxon>Bacteria</taxon>
        <taxon>Pseudomonadati</taxon>
        <taxon>Pseudomonadota</taxon>
        <taxon>Betaproteobacteria</taxon>
        <taxon>Burkholderiales</taxon>
        <taxon>Burkholderiaceae</taxon>
        <taxon>Polynucleobacter</taxon>
    </lineage>
</organism>
<dbReference type="InterPro" id="IPR001387">
    <property type="entry name" value="Cro/C1-type_HTH"/>
</dbReference>
<gene>
    <name evidence="1" type="ordered locus">Pnec_1168</name>
</gene>
<dbReference type="EMBL" id="CP001010">
    <property type="protein sequence ID" value="ACB44325.1"/>
    <property type="molecule type" value="Genomic_DNA"/>
</dbReference>
<name>B1XVE8_POLNS</name>
<sequence length="118" mass="13225">MHHFGITIKLVTSIYESYYAVNKSDKLPQIRKKAFTKTREDLGLSAKDLSGMSCFSVRQIEQIESGESSSFYGAQNKVTAAKKAAELLKLKLEDAFDFSDSVQSVQLPDVKKICKGRR</sequence>
<proteinExistence type="predicted"/>
<dbReference type="CDD" id="cd00093">
    <property type="entry name" value="HTH_XRE"/>
    <property type="match status" value="1"/>
</dbReference>
<dbReference type="STRING" id="452638.Pnec_1168"/>
<reference evidence="1" key="1">
    <citation type="submission" date="2008-03" db="EMBL/GenBank/DDBJ databases">
        <title>Complete sequence of Polynucleobacter necessarius STIR1.</title>
        <authorList>
            <consortium name="US DOE Joint Genome Institute"/>
            <person name="Copeland A."/>
            <person name="Lucas S."/>
            <person name="Lapidus A."/>
            <person name="Barry K."/>
            <person name="Detter J.C."/>
            <person name="Glavina del Rio T."/>
            <person name="Hammon N."/>
            <person name="Israni S."/>
            <person name="Dalin E."/>
            <person name="Tice H."/>
            <person name="Pitluck S."/>
            <person name="Chain P."/>
            <person name="Malfatti S."/>
            <person name="Shin M."/>
            <person name="Vergez L."/>
            <person name="Schmutz J."/>
            <person name="Larimer F."/>
            <person name="Land M."/>
            <person name="Hauser L."/>
            <person name="Kyrpides N."/>
            <person name="Kim E."/>
            <person name="Hahn M."/>
            <person name="Richardson P."/>
        </authorList>
    </citation>
    <scope>NUCLEOTIDE SEQUENCE [LARGE SCALE GENOMIC DNA]</scope>
    <source>
        <strain evidence="1">STIR1</strain>
    </source>
</reference>
<accession>B1XVE8</accession>
<protein>
    <recommendedName>
        <fullName evidence="2">Transcriptional regulator, XRE family</fullName>
    </recommendedName>
</protein>
<dbReference type="KEGG" id="pne:Pnec_1168"/>